<dbReference type="OrthoDB" id="9843091at2"/>
<protein>
    <recommendedName>
        <fullName evidence="5">Cysteine-rich secretory protein family protein</fullName>
    </recommendedName>
</protein>
<evidence type="ECO:0000313" key="3">
    <source>
        <dbReference type="EMBL" id="QDU54666.1"/>
    </source>
</evidence>
<reference evidence="3 4" key="1">
    <citation type="submission" date="2019-02" db="EMBL/GenBank/DDBJ databases">
        <title>Deep-cultivation of Planctomycetes and their phenomic and genomic characterization uncovers novel biology.</title>
        <authorList>
            <person name="Wiegand S."/>
            <person name="Jogler M."/>
            <person name="Boedeker C."/>
            <person name="Pinto D."/>
            <person name="Vollmers J."/>
            <person name="Rivas-Marin E."/>
            <person name="Kohn T."/>
            <person name="Peeters S.H."/>
            <person name="Heuer A."/>
            <person name="Rast P."/>
            <person name="Oberbeckmann S."/>
            <person name="Bunk B."/>
            <person name="Jeske O."/>
            <person name="Meyerdierks A."/>
            <person name="Storesund J.E."/>
            <person name="Kallscheuer N."/>
            <person name="Luecker S."/>
            <person name="Lage O.M."/>
            <person name="Pohl T."/>
            <person name="Merkel B.J."/>
            <person name="Hornburger P."/>
            <person name="Mueller R.-W."/>
            <person name="Bruemmer F."/>
            <person name="Labrenz M."/>
            <person name="Spormann A.M."/>
            <person name="Op den Camp H."/>
            <person name="Overmann J."/>
            <person name="Amann R."/>
            <person name="Jetten M.S.M."/>
            <person name="Mascher T."/>
            <person name="Medema M.H."/>
            <person name="Devos D.P."/>
            <person name="Kaster A.-K."/>
            <person name="Ovreas L."/>
            <person name="Rohde M."/>
            <person name="Galperin M.Y."/>
            <person name="Jogler C."/>
        </authorList>
    </citation>
    <scope>NUCLEOTIDE SEQUENCE [LARGE SCALE GENOMIC DNA]</scope>
    <source>
        <strain evidence="3 4">Pan181</strain>
    </source>
</reference>
<feature type="region of interest" description="Disordered" evidence="1">
    <location>
        <begin position="65"/>
        <end position="95"/>
    </location>
</feature>
<dbReference type="KEGG" id="amuc:Pan181_08490"/>
<proteinExistence type="predicted"/>
<feature type="compositionally biased region" description="Low complexity" evidence="1">
    <location>
        <begin position="67"/>
        <end position="92"/>
    </location>
</feature>
<keyword evidence="2" id="KW-0732">Signal</keyword>
<evidence type="ECO:0000313" key="4">
    <source>
        <dbReference type="Proteomes" id="UP000315750"/>
    </source>
</evidence>
<sequence length="227" mass="23470" precursor="true">MNFGYRWTAALALAGLMFGQAMAANNLNGVDLSGIELKPGERIVAIDGVPVGKLSASQRAAITQANSKAPAAPATEATPTEAAAPAESAPKKVTANKVVTPETAVEGESQEPVATNIVGNLVRSNKSFSHSDGVTALDKANTERRKQGYGALLPDPALQALALRKATIAAQRGYKNHIGGSLGGAKCEGVGWTNGRFLSCCLDEPGTYGGAAMVQGRDGWYCCLLVR</sequence>
<accession>A0A518AIY4</accession>
<dbReference type="Proteomes" id="UP000315750">
    <property type="component" value="Chromosome"/>
</dbReference>
<dbReference type="RefSeq" id="WP_145245611.1">
    <property type="nucleotide sequence ID" value="NZ_CP036278.1"/>
</dbReference>
<evidence type="ECO:0000256" key="1">
    <source>
        <dbReference type="SAM" id="MobiDB-lite"/>
    </source>
</evidence>
<gene>
    <name evidence="3" type="ORF">Pan181_08490</name>
</gene>
<evidence type="ECO:0008006" key="5">
    <source>
        <dbReference type="Google" id="ProtNLM"/>
    </source>
</evidence>
<feature type="signal peptide" evidence="2">
    <location>
        <begin position="1"/>
        <end position="23"/>
    </location>
</feature>
<keyword evidence="4" id="KW-1185">Reference proteome</keyword>
<organism evidence="3 4">
    <name type="scientific">Aeoliella mucimassa</name>
    <dbReference type="NCBI Taxonomy" id="2527972"/>
    <lineage>
        <taxon>Bacteria</taxon>
        <taxon>Pseudomonadati</taxon>
        <taxon>Planctomycetota</taxon>
        <taxon>Planctomycetia</taxon>
        <taxon>Pirellulales</taxon>
        <taxon>Lacipirellulaceae</taxon>
        <taxon>Aeoliella</taxon>
    </lineage>
</organism>
<dbReference type="AlphaFoldDB" id="A0A518AIY4"/>
<feature type="chain" id="PRO_5022103663" description="Cysteine-rich secretory protein family protein" evidence="2">
    <location>
        <begin position="24"/>
        <end position="227"/>
    </location>
</feature>
<dbReference type="EMBL" id="CP036278">
    <property type="protein sequence ID" value="QDU54666.1"/>
    <property type="molecule type" value="Genomic_DNA"/>
</dbReference>
<evidence type="ECO:0000256" key="2">
    <source>
        <dbReference type="SAM" id="SignalP"/>
    </source>
</evidence>
<name>A0A518AIY4_9BACT</name>